<feature type="transmembrane region" description="Helical" evidence="8">
    <location>
        <begin position="51"/>
        <end position="70"/>
    </location>
</feature>
<evidence type="ECO:0000256" key="5">
    <source>
        <dbReference type="ARBA" id="ARBA00022692"/>
    </source>
</evidence>
<feature type="transmembrane region" description="Helical" evidence="8">
    <location>
        <begin position="244"/>
        <end position="268"/>
    </location>
</feature>
<feature type="transmembrane region" description="Helical" evidence="8">
    <location>
        <begin position="349"/>
        <end position="371"/>
    </location>
</feature>
<dbReference type="PANTHER" id="PTHR42810:SF4">
    <property type="entry name" value="URIC ACID TRANSPORTER UACT"/>
    <property type="match status" value="1"/>
</dbReference>
<organism evidence="9 10">
    <name type="scientific">Aeromonas cavernicola</name>
    <dbReference type="NCBI Taxonomy" id="1006623"/>
    <lineage>
        <taxon>Bacteria</taxon>
        <taxon>Pseudomonadati</taxon>
        <taxon>Pseudomonadota</taxon>
        <taxon>Gammaproteobacteria</taxon>
        <taxon>Aeromonadales</taxon>
        <taxon>Aeromonadaceae</taxon>
        <taxon>Aeromonas</taxon>
    </lineage>
</organism>
<comment type="caution">
    <text evidence="9">The sequence shown here is derived from an EMBL/GenBank/DDBJ whole genome shotgun (WGS) entry which is preliminary data.</text>
</comment>
<comment type="subcellular location">
    <subcellularLocation>
        <location evidence="1">Cell membrane</location>
        <topology evidence="1">Multi-pass membrane protein</topology>
    </subcellularLocation>
</comment>
<dbReference type="InterPro" id="IPR017588">
    <property type="entry name" value="UacT-like"/>
</dbReference>
<dbReference type="InterPro" id="IPR006042">
    <property type="entry name" value="Xan_ur_permease"/>
</dbReference>
<dbReference type="NCBIfam" id="NF037981">
    <property type="entry name" value="NCS2_1"/>
    <property type="match status" value="1"/>
</dbReference>
<sequence>MSKSVNSVDQRLPANKLWTLGIQHVLVMYAGAIAVPLIIAKNLGLSEQETAMLISADLFCCGVATILQSLGVGKYIGIRMPVIMAVTFAAVPPMMAIGNNSELGIQGIFGATIAAGIISFFFVPLIGKLKGLFPHVVTGVVITSIGISIMGVGINWAAGGSEAIAKGTYGDLRYIGTAWAVLVFILLITRFAKGFISNISVLLGIIFGFIVAWQMGEISFAKVADASWFGIVTPFAFGMPKFEFWSILTMTIVCLIVFIESLGMFMALGDIVEQPVDEKALNRGLRVDAIGTVIGGVFNSFPHTSFSQNIGLVSLTGIRSRYVCVASGVILIMFSLMPKMSAFISSIPLFVLGGAGIVMFGMVLATGIKILSLVDYQNNRYNLYIVAISLGMGMIPIVAKDFFKYMPEYLSPLLHSGILIATLWAVGLNIYLNHFDTILEKLGFVLPKKPLKKTAE</sequence>
<evidence type="ECO:0000256" key="7">
    <source>
        <dbReference type="ARBA" id="ARBA00023136"/>
    </source>
</evidence>
<feature type="transmembrane region" description="Helical" evidence="8">
    <location>
        <begin position="170"/>
        <end position="189"/>
    </location>
</feature>
<dbReference type="EMBL" id="PGGC01000077">
    <property type="protein sequence ID" value="PJG59181.1"/>
    <property type="molecule type" value="Genomic_DNA"/>
</dbReference>
<evidence type="ECO:0000256" key="1">
    <source>
        <dbReference type="ARBA" id="ARBA00004651"/>
    </source>
</evidence>
<reference evidence="9 10" key="1">
    <citation type="submission" date="2017-11" db="EMBL/GenBank/DDBJ databases">
        <title>Draft genome sequence of environmental isolate Aeromonas cavernicola sp. nov. MDC 2508.</title>
        <authorList>
            <person name="Colston S.M."/>
            <person name="Navarro A."/>
            <person name="Martinez-Murcia A.J."/>
            <person name="Graf J."/>
        </authorList>
    </citation>
    <scope>NUCLEOTIDE SEQUENCE [LARGE SCALE GENOMIC DNA]</scope>
    <source>
        <strain evidence="9 10">MDC 2508</strain>
    </source>
</reference>
<dbReference type="InterPro" id="IPR006043">
    <property type="entry name" value="NCS2"/>
</dbReference>
<evidence type="ECO:0000256" key="4">
    <source>
        <dbReference type="ARBA" id="ARBA00022475"/>
    </source>
</evidence>
<dbReference type="PANTHER" id="PTHR42810">
    <property type="entry name" value="PURINE PERMEASE C1399.01C-RELATED"/>
    <property type="match status" value="1"/>
</dbReference>
<feature type="transmembrane region" description="Helical" evidence="8">
    <location>
        <begin position="195"/>
        <end position="213"/>
    </location>
</feature>
<keyword evidence="3" id="KW-0813">Transport</keyword>
<comment type="similarity">
    <text evidence="2">Belongs to the nucleobase:cation symporter-2 (NCS2) (TC 2.A.40) family.</text>
</comment>
<feature type="transmembrane region" description="Helical" evidence="8">
    <location>
        <begin position="132"/>
        <end position="158"/>
    </location>
</feature>
<dbReference type="AlphaFoldDB" id="A0A2H9U581"/>
<feature type="transmembrane region" description="Helical" evidence="8">
    <location>
        <begin position="410"/>
        <end position="432"/>
    </location>
</feature>
<feature type="transmembrane region" description="Helical" evidence="8">
    <location>
        <begin position="108"/>
        <end position="126"/>
    </location>
</feature>
<proteinExistence type="inferred from homology"/>
<evidence type="ECO:0000313" key="10">
    <source>
        <dbReference type="Proteomes" id="UP000235861"/>
    </source>
</evidence>
<accession>A0A2H9U581</accession>
<dbReference type="Pfam" id="PF00860">
    <property type="entry name" value="Xan_ur_permease"/>
    <property type="match status" value="1"/>
</dbReference>
<dbReference type="GO" id="GO:0005886">
    <property type="term" value="C:plasma membrane"/>
    <property type="evidence" value="ECO:0007669"/>
    <property type="project" value="UniProtKB-SubCell"/>
</dbReference>
<feature type="transmembrane region" description="Helical" evidence="8">
    <location>
        <begin position="76"/>
        <end position="96"/>
    </location>
</feature>
<dbReference type="Proteomes" id="UP000235861">
    <property type="component" value="Unassembled WGS sequence"/>
</dbReference>
<protein>
    <submittedName>
        <fullName evidence="9">Purine permease</fullName>
    </submittedName>
</protein>
<dbReference type="PROSITE" id="PS01116">
    <property type="entry name" value="XANTH_URACIL_PERMASE"/>
    <property type="match status" value="1"/>
</dbReference>
<dbReference type="NCBIfam" id="TIGR03173">
    <property type="entry name" value="pbuX"/>
    <property type="match status" value="1"/>
</dbReference>
<feature type="transmembrane region" description="Helical" evidence="8">
    <location>
        <begin position="20"/>
        <end position="39"/>
    </location>
</feature>
<gene>
    <name evidence="9" type="ORF">CUC53_08680</name>
</gene>
<evidence type="ECO:0000256" key="6">
    <source>
        <dbReference type="ARBA" id="ARBA00022989"/>
    </source>
</evidence>
<keyword evidence="4" id="KW-1003">Cell membrane</keyword>
<dbReference type="NCBIfam" id="TIGR00801">
    <property type="entry name" value="ncs2"/>
    <property type="match status" value="1"/>
</dbReference>
<dbReference type="RefSeq" id="WP_100293784.1">
    <property type="nucleotide sequence ID" value="NZ_PGGC01000077.1"/>
</dbReference>
<evidence type="ECO:0000256" key="2">
    <source>
        <dbReference type="ARBA" id="ARBA00008821"/>
    </source>
</evidence>
<evidence type="ECO:0000256" key="3">
    <source>
        <dbReference type="ARBA" id="ARBA00022448"/>
    </source>
</evidence>
<keyword evidence="5 8" id="KW-0812">Transmembrane</keyword>
<feature type="transmembrane region" description="Helical" evidence="8">
    <location>
        <begin position="318"/>
        <end position="337"/>
    </location>
</feature>
<evidence type="ECO:0000256" key="8">
    <source>
        <dbReference type="SAM" id="Phobius"/>
    </source>
</evidence>
<keyword evidence="6 8" id="KW-1133">Transmembrane helix</keyword>
<keyword evidence="10" id="KW-1185">Reference proteome</keyword>
<feature type="transmembrane region" description="Helical" evidence="8">
    <location>
        <begin position="383"/>
        <end position="403"/>
    </location>
</feature>
<dbReference type="GO" id="GO:0042907">
    <property type="term" value="F:xanthine transmembrane transporter activity"/>
    <property type="evidence" value="ECO:0007669"/>
    <property type="project" value="TreeGrafter"/>
</dbReference>
<keyword evidence="7 8" id="KW-0472">Membrane</keyword>
<evidence type="ECO:0000313" key="9">
    <source>
        <dbReference type="EMBL" id="PJG59181.1"/>
    </source>
</evidence>
<name>A0A2H9U581_9GAMM</name>
<dbReference type="OrthoDB" id="9805749at2"/>